<feature type="compositionally biased region" description="Basic and acidic residues" evidence="1">
    <location>
        <begin position="97"/>
        <end position="117"/>
    </location>
</feature>
<reference evidence="2" key="2">
    <citation type="journal article" date="2023" name="IMA Fungus">
        <title>Comparative genomic study of the Penicillium genus elucidates a diverse pangenome and 15 lateral gene transfer events.</title>
        <authorList>
            <person name="Petersen C."/>
            <person name="Sorensen T."/>
            <person name="Nielsen M.R."/>
            <person name="Sondergaard T.E."/>
            <person name="Sorensen J.L."/>
            <person name="Fitzpatrick D.A."/>
            <person name="Frisvad J.C."/>
            <person name="Nielsen K.L."/>
        </authorList>
    </citation>
    <scope>NUCLEOTIDE SEQUENCE</scope>
    <source>
        <strain evidence="2">IBT 15544</strain>
    </source>
</reference>
<evidence type="ECO:0000313" key="3">
    <source>
        <dbReference type="Proteomes" id="UP001150904"/>
    </source>
</evidence>
<evidence type="ECO:0000256" key="1">
    <source>
        <dbReference type="SAM" id="MobiDB-lite"/>
    </source>
</evidence>
<protein>
    <recommendedName>
        <fullName evidence="4">Myb-like domain-containing protein</fullName>
    </recommendedName>
</protein>
<feature type="compositionally biased region" description="Polar residues" evidence="1">
    <location>
        <begin position="118"/>
        <end position="127"/>
    </location>
</feature>
<dbReference type="EMBL" id="JAPQKR010000008">
    <property type="protein sequence ID" value="KAJ5211510.1"/>
    <property type="molecule type" value="Genomic_DNA"/>
</dbReference>
<dbReference type="RefSeq" id="XP_058309680.1">
    <property type="nucleotide sequence ID" value="XM_058450218.1"/>
</dbReference>
<dbReference type="GeneID" id="83177519"/>
<feature type="compositionally biased region" description="Low complexity" evidence="1">
    <location>
        <begin position="66"/>
        <end position="80"/>
    </location>
</feature>
<keyword evidence="3" id="KW-1185">Reference proteome</keyword>
<dbReference type="AlphaFoldDB" id="A0A9W9N1G4"/>
<gene>
    <name evidence="2" type="ORF">N7498_003156</name>
</gene>
<reference evidence="2" key="1">
    <citation type="submission" date="2022-12" db="EMBL/GenBank/DDBJ databases">
        <authorList>
            <person name="Petersen C."/>
        </authorList>
    </citation>
    <scope>NUCLEOTIDE SEQUENCE</scope>
    <source>
        <strain evidence="2">IBT 15544</strain>
    </source>
</reference>
<organism evidence="2 3">
    <name type="scientific">Penicillium cinerascens</name>
    <dbReference type="NCBI Taxonomy" id="70096"/>
    <lineage>
        <taxon>Eukaryota</taxon>
        <taxon>Fungi</taxon>
        <taxon>Dikarya</taxon>
        <taxon>Ascomycota</taxon>
        <taxon>Pezizomycotina</taxon>
        <taxon>Eurotiomycetes</taxon>
        <taxon>Eurotiomycetidae</taxon>
        <taxon>Eurotiales</taxon>
        <taxon>Aspergillaceae</taxon>
        <taxon>Penicillium</taxon>
    </lineage>
</organism>
<evidence type="ECO:0000313" key="2">
    <source>
        <dbReference type="EMBL" id="KAJ5211510.1"/>
    </source>
</evidence>
<accession>A0A9W9N1G4</accession>
<name>A0A9W9N1G4_9EURO</name>
<proteinExistence type="predicted"/>
<evidence type="ECO:0008006" key="4">
    <source>
        <dbReference type="Google" id="ProtNLM"/>
    </source>
</evidence>
<feature type="region of interest" description="Disordered" evidence="1">
    <location>
        <begin position="50"/>
        <end position="127"/>
    </location>
</feature>
<sequence length="127" mass="13452">MVSWDHTADKRLLAAIYTACGGTFDWEAAADEFGDGCSAEGIRQHIRALRKKGGPGFGTSKSNDQTKVTPSPKAPATPSSGVSKAKRAGTRATPTKGKKELVKIETEDKKKSVKNETEGSPSTSEEV</sequence>
<dbReference type="OrthoDB" id="4284875at2759"/>
<comment type="caution">
    <text evidence="2">The sequence shown here is derived from an EMBL/GenBank/DDBJ whole genome shotgun (WGS) entry which is preliminary data.</text>
</comment>
<dbReference type="Proteomes" id="UP001150904">
    <property type="component" value="Unassembled WGS sequence"/>
</dbReference>